<comment type="function">
    <text evidence="8 9">Component of the signal recognition particle (SRP) complex, a ribonucleoprotein complex that mediates the cotranslational targeting of secretory and membrane proteins to the endoplasmic reticulum (ER). SRP9 together with SRP14 and the Alu portion of the SRP RNA, constitutes the elongation arrest domain of SRP. The complex of SRP9 and SRP14 is required for SRP RNA binding.</text>
</comment>
<keyword evidence="6 9" id="KW-0733">Signal recognition particle</keyword>
<dbReference type="Proteomes" id="UP000001307">
    <property type="component" value="Unassembled WGS sequence"/>
</dbReference>
<dbReference type="OrthoDB" id="19209at2759"/>
<keyword evidence="5 9" id="KW-0694">RNA-binding</keyword>
<dbReference type="GO" id="GO:0008312">
    <property type="term" value="F:7S RNA binding"/>
    <property type="evidence" value="ECO:0007669"/>
    <property type="project" value="UniProtKB-UniRule"/>
</dbReference>
<feature type="compositionally biased region" description="Basic and acidic residues" evidence="10">
    <location>
        <begin position="33"/>
        <end position="46"/>
    </location>
</feature>
<evidence type="ECO:0000256" key="2">
    <source>
        <dbReference type="ARBA" id="ARBA00010349"/>
    </source>
</evidence>
<dbReference type="FunCoup" id="E4X753">
    <property type="interactions" value="576"/>
</dbReference>
<dbReference type="PANTHER" id="PTHR12013">
    <property type="entry name" value="SIGNAL RECOGNITION PARTICLE 14 KD PROTEIN"/>
    <property type="match status" value="1"/>
</dbReference>
<comment type="subcellular location">
    <subcellularLocation>
        <location evidence="1 9">Cytoplasm</location>
    </subcellularLocation>
</comment>
<dbReference type="GO" id="GO:0005786">
    <property type="term" value="C:signal recognition particle, endoplasmic reticulum targeting"/>
    <property type="evidence" value="ECO:0007669"/>
    <property type="project" value="UniProtKB-UniRule"/>
</dbReference>
<organism evidence="11">
    <name type="scientific">Oikopleura dioica</name>
    <name type="common">Tunicate</name>
    <dbReference type="NCBI Taxonomy" id="34765"/>
    <lineage>
        <taxon>Eukaryota</taxon>
        <taxon>Metazoa</taxon>
        <taxon>Chordata</taxon>
        <taxon>Tunicata</taxon>
        <taxon>Appendicularia</taxon>
        <taxon>Copelata</taxon>
        <taxon>Oikopleuridae</taxon>
        <taxon>Oikopleura</taxon>
    </lineage>
</organism>
<evidence type="ECO:0000256" key="9">
    <source>
        <dbReference type="RuleBase" id="RU368100"/>
    </source>
</evidence>
<evidence type="ECO:0000256" key="6">
    <source>
        <dbReference type="ARBA" id="ARBA00023135"/>
    </source>
</evidence>
<gene>
    <name evidence="11" type="ORF">GSOID_T00003430001</name>
</gene>
<evidence type="ECO:0000256" key="5">
    <source>
        <dbReference type="ARBA" id="ARBA00022884"/>
    </source>
</evidence>
<dbReference type="InParanoid" id="E4X753"/>
<dbReference type="InterPro" id="IPR003210">
    <property type="entry name" value="Signal_recog_particle_SRP14"/>
</dbReference>
<evidence type="ECO:0000313" key="12">
    <source>
        <dbReference type="Proteomes" id="UP000001307"/>
    </source>
</evidence>
<evidence type="ECO:0000256" key="3">
    <source>
        <dbReference type="ARBA" id="ARBA00017926"/>
    </source>
</evidence>
<accession>E4X753</accession>
<proteinExistence type="inferred from homology"/>
<reference evidence="11" key="1">
    <citation type="journal article" date="2010" name="Science">
        <title>Plasticity of animal genome architecture unmasked by rapid evolution of a pelagic tunicate.</title>
        <authorList>
            <person name="Denoeud F."/>
            <person name="Henriet S."/>
            <person name="Mungpakdee S."/>
            <person name="Aury J.M."/>
            <person name="Da Silva C."/>
            <person name="Brinkmann H."/>
            <person name="Mikhaleva J."/>
            <person name="Olsen L.C."/>
            <person name="Jubin C."/>
            <person name="Canestro C."/>
            <person name="Bouquet J.M."/>
            <person name="Danks G."/>
            <person name="Poulain J."/>
            <person name="Campsteijn C."/>
            <person name="Adamski M."/>
            <person name="Cross I."/>
            <person name="Yadetie F."/>
            <person name="Muffato M."/>
            <person name="Louis A."/>
            <person name="Butcher S."/>
            <person name="Tsagkogeorga G."/>
            <person name="Konrad A."/>
            <person name="Singh S."/>
            <person name="Jensen M.F."/>
            <person name="Cong E.H."/>
            <person name="Eikeseth-Otteraa H."/>
            <person name="Noel B."/>
            <person name="Anthouard V."/>
            <person name="Porcel B.M."/>
            <person name="Kachouri-Lafond R."/>
            <person name="Nishino A."/>
            <person name="Ugolini M."/>
            <person name="Chourrout P."/>
            <person name="Nishida H."/>
            <person name="Aasland R."/>
            <person name="Huzurbazar S."/>
            <person name="Westhof E."/>
            <person name="Delsuc F."/>
            <person name="Lehrach H."/>
            <person name="Reinhardt R."/>
            <person name="Weissenbach J."/>
            <person name="Roy S.W."/>
            <person name="Artiguenave F."/>
            <person name="Postlethwait J.H."/>
            <person name="Manak J.R."/>
            <person name="Thompson E.M."/>
            <person name="Jaillon O."/>
            <person name="Du Pasquier L."/>
            <person name="Boudinot P."/>
            <person name="Liberles D.A."/>
            <person name="Volff J.N."/>
            <person name="Philippe H."/>
            <person name="Lenhard B."/>
            <person name="Roest Crollius H."/>
            <person name="Wincker P."/>
            <person name="Chourrout D."/>
        </authorList>
    </citation>
    <scope>NUCLEOTIDE SEQUENCE [LARGE SCALE GENOMIC DNA]</scope>
</reference>
<keyword evidence="4 9" id="KW-0963">Cytoplasm</keyword>
<dbReference type="GO" id="GO:0030942">
    <property type="term" value="F:endoplasmic reticulum signal peptide binding"/>
    <property type="evidence" value="ECO:0007669"/>
    <property type="project" value="UniProtKB-UniRule"/>
</dbReference>
<comment type="subunit">
    <text evidence="9">Heterodimer with SRP9; binds RNA as heterodimer. Component of a signal recognition particle (SRP) complex that consists of a 7SL RNA molecule of 300 nucleotides and six protein subunits: SRP72, SRP68, SRP54, SRP19, SRP14 and SRP9.</text>
</comment>
<keyword evidence="7 9" id="KW-0687">Ribonucleoprotein</keyword>
<dbReference type="EMBL" id="FN653027">
    <property type="protein sequence ID" value="CBY08059.1"/>
    <property type="molecule type" value="Genomic_DNA"/>
</dbReference>
<feature type="region of interest" description="Disordered" evidence="10">
    <location>
        <begin position="27"/>
        <end position="46"/>
    </location>
</feature>
<keyword evidence="12" id="KW-1185">Reference proteome</keyword>
<dbReference type="AlphaFoldDB" id="E4X753"/>
<evidence type="ECO:0000256" key="10">
    <source>
        <dbReference type="SAM" id="MobiDB-lite"/>
    </source>
</evidence>
<evidence type="ECO:0000313" key="11">
    <source>
        <dbReference type="EMBL" id="CBY08059.1"/>
    </source>
</evidence>
<sequence>MVFLEREKFLSSMTRIFQSNREGTVRMSVKPYDGQDRPTPKDGSKAKWSKEKLVLIRLTTEKEKISTVVDEEEMGEFSVEYCKQLRLNMNCLPKRPTHKKKKKATDN</sequence>
<dbReference type="GO" id="GO:0006614">
    <property type="term" value="P:SRP-dependent cotranslational protein targeting to membrane"/>
    <property type="evidence" value="ECO:0007669"/>
    <property type="project" value="UniProtKB-UniRule"/>
</dbReference>
<name>E4X753_OIKDI</name>
<evidence type="ECO:0000256" key="8">
    <source>
        <dbReference type="ARBA" id="ARBA00045462"/>
    </source>
</evidence>
<dbReference type="Gene3D" id="3.30.720.10">
    <property type="entry name" value="Signal recognition particle alu RNA binding heterodimer, srp9/1"/>
    <property type="match status" value="1"/>
</dbReference>
<evidence type="ECO:0000256" key="7">
    <source>
        <dbReference type="ARBA" id="ARBA00023274"/>
    </source>
</evidence>
<protein>
    <recommendedName>
        <fullName evidence="3 9">Signal recognition particle 14 kDa protein</fullName>
        <shortName evidence="9">SRP14</shortName>
    </recommendedName>
</protein>
<dbReference type="SUPFAM" id="SSF54762">
    <property type="entry name" value="Signal recognition particle alu RNA binding heterodimer, SRP9/14"/>
    <property type="match status" value="1"/>
</dbReference>
<dbReference type="InterPro" id="IPR009018">
    <property type="entry name" value="Signal_recog_particle_SRP9/14"/>
</dbReference>
<evidence type="ECO:0000256" key="4">
    <source>
        <dbReference type="ARBA" id="ARBA00022490"/>
    </source>
</evidence>
<comment type="similarity">
    <text evidence="2 9">Belongs to the SRP14 family.</text>
</comment>
<evidence type="ECO:0000256" key="1">
    <source>
        <dbReference type="ARBA" id="ARBA00004496"/>
    </source>
</evidence>
<dbReference type="Pfam" id="PF02290">
    <property type="entry name" value="SRP14"/>
    <property type="match status" value="1"/>
</dbReference>